<protein>
    <recommendedName>
        <fullName evidence="1">Chitin-binding type-2 domain-containing protein</fullName>
    </recommendedName>
</protein>
<dbReference type="SUPFAM" id="SSF57625">
    <property type="entry name" value="Invertebrate chitin-binding proteins"/>
    <property type="match status" value="1"/>
</dbReference>
<organism evidence="2 3">
    <name type="scientific">Helicoverpa armigera NPV NNg1</name>
    <dbReference type="NCBI Taxonomy" id="566972"/>
    <lineage>
        <taxon>Viruses</taxon>
        <taxon>Viruses incertae sedis</taxon>
        <taxon>Naldaviricetes</taxon>
        <taxon>Lefavirales</taxon>
        <taxon>Baculoviridae</taxon>
        <taxon>Alphabaculovirus</taxon>
        <taxon>Alphabaculovirus helarmigerae</taxon>
    </lineage>
</organism>
<dbReference type="GO" id="GO:0008061">
    <property type="term" value="F:chitin binding"/>
    <property type="evidence" value="ECO:0007669"/>
    <property type="project" value="InterPro"/>
</dbReference>
<dbReference type="CAZy" id="CBM14">
    <property type="family name" value="Carbohydrate-Binding Module Family 14"/>
</dbReference>
<accession>B5X080</accession>
<dbReference type="InterPro" id="IPR002557">
    <property type="entry name" value="Chitin-bd_dom"/>
</dbReference>
<evidence type="ECO:0000313" key="3">
    <source>
        <dbReference type="Proteomes" id="UP000241481"/>
    </source>
</evidence>
<dbReference type="GO" id="GO:0005576">
    <property type="term" value="C:extracellular region"/>
    <property type="evidence" value="ECO:0007669"/>
    <property type="project" value="InterPro"/>
</dbReference>
<dbReference type="PROSITE" id="PS50940">
    <property type="entry name" value="CHIT_BIND_II"/>
    <property type="match status" value="1"/>
</dbReference>
<reference evidence="2 3" key="2">
    <citation type="journal article" date="2009" name="Virus Genes">
        <title>Comparative genomic sequence analysis of novel Helicoverpa armigera nucleopolyhedrovirus (NPV) isolated from Kenya and three other previously sequenced Helicoverpa spp. NPVs.</title>
        <authorList>
            <person name="Ogembo J.G."/>
            <person name="Caoili B.L."/>
            <person name="Shikata M."/>
            <person name="Chaeychomsri S."/>
            <person name="Kobayashi M."/>
            <person name="Ikeda M."/>
        </authorList>
    </citation>
    <scope>NUCLEOTIDE SEQUENCE [LARGE SCALE GENOMIC DNA]</scope>
    <source>
        <strain evidence="2 3">NNg1</strain>
    </source>
</reference>
<dbReference type="Proteomes" id="UP000241481">
    <property type="component" value="Segment"/>
</dbReference>
<dbReference type="EMBL" id="AP010907">
    <property type="protein sequence ID" value="BAG74650.1"/>
    <property type="molecule type" value="Genomic_DNA"/>
</dbReference>
<reference evidence="2 3" key="1">
    <citation type="journal article" date="2007" name="J. Insect Biotechnol. Sericology">
        <title>Cloning and comparative characterization of nucleopolyhedroviruses isolated from African bollworm, Helicoverpa armigera, (Lepidoptera: Noctuidae) in different geographic regions.</title>
        <authorList>
            <person name="Ogembo J.G."/>
            <person name="Chaeychomsri S."/>
            <person name="Kamiya K."/>
            <person name="Ishikawa H."/>
            <person name="Katou Y."/>
            <person name="Ikeda M."/>
            <person name="Kobayashi M."/>
        </authorList>
    </citation>
    <scope>NUCLEOTIDE SEQUENCE [LARGE SCALE GENOMIC DNA]</scope>
    <source>
        <strain evidence="2 3">NNg1</strain>
    </source>
</reference>
<dbReference type="InterPro" id="IPR036508">
    <property type="entry name" value="Chitin-bd_dom_sf"/>
</dbReference>
<dbReference type="Pfam" id="PF01607">
    <property type="entry name" value="CBM_14"/>
    <property type="match status" value="1"/>
</dbReference>
<evidence type="ECO:0000259" key="1">
    <source>
        <dbReference type="PROSITE" id="PS50940"/>
    </source>
</evidence>
<name>B5X080_9ABAC</name>
<evidence type="ECO:0000313" key="2">
    <source>
        <dbReference type="EMBL" id="BAG74650.1"/>
    </source>
</evidence>
<proteinExistence type="predicted"/>
<sequence length="167" mass="19011">MSPQYAILLVFLVYLIVAMLSHFMSKPITPDPLPPQPPPPPVTPPDDDDNLCPTGFTGRYLYAYCDTYVQCPEKTLHVCPSCFDSKTQQCSTSCDCTVQCDNYWGRLPHKYDCQKFILCLHPTAMMLRCSDSFCFDPEIDDCVNTLNDNKCLCNNDNNNNNNEKFIK</sequence>
<feature type="domain" description="Chitin-binding type-2" evidence="1">
    <location>
        <begin position="97"/>
        <end position="151"/>
    </location>
</feature>